<dbReference type="AlphaFoldDB" id="A0A0E9NLX9"/>
<dbReference type="EMBL" id="BACD03000037">
    <property type="protein sequence ID" value="GAO50818.1"/>
    <property type="molecule type" value="Genomic_DNA"/>
</dbReference>
<gene>
    <name evidence="1" type="ORF">G7K_4939-t1</name>
</gene>
<keyword evidence="2" id="KW-1185">Reference proteome</keyword>
<name>A0A0E9NLX9_SAICN</name>
<sequence>MRVRDQLRAWLLPARPQHASEIRTRGYGHPINHYPSDDTQPLTRYSRRRQLGSFSFCRQLPSLSDSALVLLFRHSKTHPCLYLLQTAFGPSSYIISTDCPSGLPGSILYVFHRIHPTLFSLKTNNARLVRLW</sequence>
<reference evidence="1 2" key="3">
    <citation type="journal article" date="2015" name="Genome Announc.">
        <title>Draft Genome Sequence of the Archiascomycetous Yeast Saitoella complicata.</title>
        <authorList>
            <person name="Yamauchi K."/>
            <person name="Kondo S."/>
            <person name="Hamamoto M."/>
            <person name="Takahashi Y."/>
            <person name="Ogura Y."/>
            <person name="Hayashi T."/>
            <person name="Nishida H."/>
        </authorList>
    </citation>
    <scope>NUCLEOTIDE SEQUENCE [LARGE SCALE GENOMIC DNA]</scope>
    <source>
        <strain evidence="1 2">NRRL Y-17804</strain>
    </source>
</reference>
<protein>
    <submittedName>
        <fullName evidence="1">Uncharacterized protein</fullName>
    </submittedName>
</protein>
<accession>A0A0E9NLX9</accession>
<evidence type="ECO:0000313" key="1">
    <source>
        <dbReference type="EMBL" id="GAO50818.1"/>
    </source>
</evidence>
<organism evidence="1 2">
    <name type="scientific">Saitoella complicata (strain BCRC 22490 / CBS 7301 / JCM 7358 / NBRC 10748 / NRRL Y-17804)</name>
    <dbReference type="NCBI Taxonomy" id="698492"/>
    <lineage>
        <taxon>Eukaryota</taxon>
        <taxon>Fungi</taxon>
        <taxon>Dikarya</taxon>
        <taxon>Ascomycota</taxon>
        <taxon>Taphrinomycotina</taxon>
        <taxon>Taphrinomycotina incertae sedis</taxon>
        <taxon>Saitoella</taxon>
    </lineage>
</organism>
<dbReference type="Proteomes" id="UP000033140">
    <property type="component" value="Unassembled WGS sequence"/>
</dbReference>
<reference evidence="1 2" key="1">
    <citation type="journal article" date="2011" name="J. Gen. Appl. Microbiol.">
        <title>Draft genome sequencing of the enigmatic yeast Saitoella complicata.</title>
        <authorList>
            <person name="Nishida H."/>
            <person name="Hamamoto M."/>
            <person name="Sugiyama J."/>
        </authorList>
    </citation>
    <scope>NUCLEOTIDE SEQUENCE [LARGE SCALE GENOMIC DNA]</scope>
    <source>
        <strain evidence="1 2">NRRL Y-17804</strain>
    </source>
</reference>
<proteinExistence type="predicted"/>
<comment type="caution">
    <text evidence="1">The sequence shown here is derived from an EMBL/GenBank/DDBJ whole genome shotgun (WGS) entry which is preliminary data.</text>
</comment>
<evidence type="ECO:0000313" key="2">
    <source>
        <dbReference type="Proteomes" id="UP000033140"/>
    </source>
</evidence>
<reference evidence="1 2" key="2">
    <citation type="journal article" date="2014" name="J. Gen. Appl. Microbiol.">
        <title>The early diverging ascomycetous budding yeast Saitoella complicata has three histone deacetylases belonging to the Clr6, Hos2, and Rpd3 lineages.</title>
        <authorList>
            <person name="Nishida H."/>
            <person name="Matsumoto T."/>
            <person name="Kondo S."/>
            <person name="Hamamoto M."/>
            <person name="Yoshikawa H."/>
        </authorList>
    </citation>
    <scope>NUCLEOTIDE SEQUENCE [LARGE SCALE GENOMIC DNA]</scope>
    <source>
        <strain evidence="1 2">NRRL Y-17804</strain>
    </source>
</reference>